<organism evidence="1 2">
    <name type="scientific">Gigaspora rosea</name>
    <dbReference type="NCBI Taxonomy" id="44941"/>
    <lineage>
        <taxon>Eukaryota</taxon>
        <taxon>Fungi</taxon>
        <taxon>Fungi incertae sedis</taxon>
        <taxon>Mucoromycota</taxon>
        <taxon>Glomeromycotina</taxon>
        <taxon>Glomeromycetes</taxon>
        <taxon>Diversisporales</taxon>
        <taxon>Gigasporaceae</taxon>
        <taxon>Gigaspora</taxon>
    </lineage>
</organism>
<name>A0A397W0S1_9GLOM</name>
<dbReference type="EMBL" id="QKWP01000068">
    <property type="protein sequence ID" value="RIB28344.1"/>
    <property type="molecule type" value="Genomic_DNA"/>
</dbReference>
<sequence length="97" mass="11138">MFFIVGLANLDKAIAVADQLLISEDINDDLNKSSDDEIRFVTPSPIDINHMINYATVKNTSHNTQTWDNAINKYFKDTNRFKFSNNLPHVILYSNVF</sequence>
<accession>A0A397W0S1</accession>
<evidence type="ECO:0000313" key="1">
    <source>
        <dbReference type="EMBL" id="RIB28344.1"/>
    </source>
</evidence>
<proteinExistence type="predicted"/>
<reference evidence="1 2" key="1">
    <citation type="submission" date="2018-06" db="EMBL/GenBank/DDBJ databases">
        <title>Comparative genomics reveals the genomic features of Rhizophagus irregularis, R. cerebriforme, R. diaphanum and Gigaspora rosea, and their symbiotic lifestyle signature.</title>
        <authorList>
            <person name="Morin E."/>
            <person name="San Clemente H."/>
            <person name="Chen E.C.H."/>
            <person name="De La Providencia I."/>
            <person name="Hainaut M."/>
            <person name="Kuo A."/>
            <person name="Kohler A."/>
            <person name="Murat C."/>
            <person name="Tang N."/>
            <person name="Roy S."/>
            <person name="Loubradou J."/>
            <person name="Henrissat B."/>
            <person name="Grigoriev I.V."/>
            <person name="Corradi N."/>
            <person name="Roux C."/>
            <person name="Martin F.M."/>
        </authorList>
    </citation>
    <scope>NUCLEOTIDE SEQUENCE [LARGE SCALE GENOMIC DNA]</scope>
    <source>
        <strain evidence="1 2">DAOM 194757</strain>
    </source>
</reference>
<evidence type="ECO:0000313" key="2">
    <source>
        <dbReference type="Proteomes" id="UP000266673"/>
    </source>
</evidence>
<dbReference type="AlphaFoldDB" id="A0A397W0S1"/>
<gene>
    <name evidence="1" type="ORF">C2G38_2158105</name>
</gene>
<protein>
    <submittedName>
        <fullName evidence="1">Uncharacterized protein</fullName>
    </submittedName>
</protein>
<dbReference type="Proteomes" id="UP000266673">
    <property type="component" value="Unassembled WGS sequence"/>
</dbReference>
<keyword evidence="2" id="KW-1185">Reference proteome</keyword>
<comment type="caution">
    <text evidence="1">The sequence shown here is derived from an EMBL/GenBank/DDBJ whole genome shotgun (WGS) entry which is preliminary data.</text>
</comment>